<accession>A0A1Q8ZR34</accession>
<dbReference type="InterPro" id="IPR029058">
    <property type="entry name" value="AB_hydrolase_fold"/>
</dbReference>
<feature type="domain" description="AB hydrolase-1" evidence="4">
    <location>
        <begin position="70"/>
        <end position="290"/>
    </location>
</feature>
<evidence type="ECO:0000256" key="2">
    <source>
        <dbReference type="ARBA" id="ARBA00022963"/>
    </source>
</evidence>
<name>A0A1Q8ZR34_9HYPH</name>
<keyword evidence="6" id="KW-1185">Reference proteome</keyword>
<keyword evidence="3" id="KW-0443">Lipid metabolism</keyword>
<dbReference type="STRING" id="1867956.BJF95_07710"/>
<sequence>MPIGFQTGMSFDETRLNWDASGARPLAWSLWYPAEDHVGAVHPTDTSWFKQHPVAYGAKPRLTDNPFRLVLLSHGSGATPSAMEWLAYGLAQQGFVALAAHHHGHTGSEPYRAEGFLCMWERARDLSALLSDESWRHALGAPIDDRVHVAGFSAGAYTAMLLMGARVAYSQFEPDNPVKSPIRGPREFPDLVDELPKLQRSKVFRESWDRRRDSYADARIACALVIAPGRSVLGFDIDSLHQVRKPLLLIGGDADTVAPPQECCKWLHDNVSSIAISIIKRGAGHYTFLSEGTLAGIQAAPELFLDHADLQREAVHKHVVGLAADFFALPR</sequence>
<dbReference type="SUPFAM" id="SSF53474">
    <property type="entry name" value="alpha/beta-Hydrolases"/>
    <property type="match status" value="1"/>
</dbReference>
<keyword evidence="1" id="KW-0378">Hydrolase</keyword>
<evidence type="ECO:0000256" key="3">
    <source>
        <dbReference type="ARBA" id="ARBA00023098"/>
    </source>
</evidence>
<dbReference type="InterPro" id="IPR000073">
    <property type="entry name" value="AB_hydrolase_1"/>
</dbReference>
<dbReference type="PANTHER" id="PTHR10272">
    <property type="entry name" value="PLATELET-ACTIVATING FACTOR ACETYLHYDROLASE"/>
    <property type="match status" value="1"/>
</dbReference>
<dbReference type="GO" id="GO:0016042">
    <property type="term" value="P:lipid catabolic process"/>
    <property type="evidence" value="ECO:0007669"/>
    <property type="project" value="UniProtKB-KW"/>
</dbReference>
<gene>
    <name evidence="5" type="ORF">BJF95_07710</name>
</gene>
<dbReference type="Gene3D" id="3.40.50.1820">
    <property type="entry name" value="alpha/beta hydrolase"/>
    <property type="match status" value="1"/>
</dbReference>
<dbReference type="EMBL" id="MKIM01000027">
    <property type="protein sequence ID" value="OLP44410.1"/>
    <property type="molecule type" value="Genomic_DNA"/>
</dbReference>
<dbReference type="AlphaFoldDB" id="A0A1Q8ZR34"/>
<proteinExistence type="predicted"/>
<dbReference type="Proteomes" id="UP000186894">
    <property type="component" value="Unassembled WGS sequence"/>
</dbReference>
<evidence type="ECO:0000313" key="5">
    <source>
        <dbReference type="EMBL" id="OLP44410.1"/>
    </source>
</evidence>
<comment type="caution">
    <text evidence="5">The sequence shown here is derived from an EMBL/GenBank/DDBJ whole genome shotgun (WGS) entry which is preliminary data.</text>
</comment>
<evidence type="ECO:0000313" key="6">
    <source>
        <dbReference type="Proteomes" id="UP000186894"/>
    </source>
</evidence>
<dbReference type="GO" id="GO:0003847">
    <property type="term" value="F:1-alkyl-2-acetylglycerophosphocholine esterase activity"/>
    <property type="evidence" value="ECO:0007669"/>
    <property type="project" value="TreeGrafter"/>
</dbReference>
<dbReference type="OrthoDB" id="9814760at2"/>
<dbReference type="Pfam" id="PF12697">
    <property type="entry name" value="Abhydrolase_6"/>
    <property type="match status" value="1"/>
</dbReference>
<dbReference type="InterPro" id="IPR016986">
    <property type="entry name" value="UCP031982_abhydr"/>
</dbReference>
<reference evidence="5 6" key="1">
    <citation type="submission" date="2016-09" db="EMBL/GenBank/DDBJ databases">
        <title>Rhizobium oryziradicis sp. nov., isolated from the root of rice.</title>
        <authorList>
            <person name="Zhao J."/>
            <person name="Zhang X."/>
        </authorList>
    </citation>
    <scope>NUCLEOTIDE SEQUENCE [LARGE SCALE GENOMIC DNA]</scope>
    <source>
        <strain evidence="5 6">N19</strain>
    </source>
</reference>
<dbReference type="PANTHER" id="PTHR10272:SF0">
    <property type="entry name" value="PLATELET-ACTIVATING FACTOR ACETYLHYDROLASE"/>
    <property type="match status" value="1"/>
</dbReference>
<dbReference type="PIRSF" id="PIRSF031982">
    <property type="entry name" value="UCP031982_abhydr"/>
    <property type="match status" value="1"/>
</dbReference>
<evidence type="ECO:0000256" key="1">
    <source>
        <dbReference type="ARBA" id="ARBA00022801"/>
    </source>
</evidence>
<protein>
    <recommendedName>
        <fullName evidence="4">AB hydrolase-1 domain-containing protein</fullName>
    </recommendedName>
</protein>
<organism evidence="5 6">
    <name type="scientific">Rhizobium oryziradicis</name>
    <dbReference type="NCBI Taxonomy" id="1867956"/>
    <lineage>
        <taxon>Bacteria</taxon>
        <taxon>Pseudomonadati</taxon>
        <taxon>Pseudomonadota</taxon>
        <taxon>Alphaproteobacteria</taxon>
        <taxon>Hyphomicrobiales</taxon>
        <taxon>Rhizobiaceae</taxon>
        <taxon>Rhizobium/Agrobacterium group</taxon>
        <taxon>Rhizobium</taxon>
    </lineage>
</organism>
<dbReference type="RefSeq" id="WP_075639920.1">
    <property type="nucleotide sequence ID" value="NZ_MKIM01000027.1"/>
</dbReference>
<evidence type="ECO:0000259" key="4">
    <source>
        <dbReference type="Pfam" id="PF12697"/>
    </source>
</evidence>
<keyword evidence="2" id="KW-0442">Lipid degradation</keyword>